<dbReference type="AlphaFoldDB" id="A0A0M8PLP9"/>
<reference evidence="3" key="2">
    <citation type="submission" date="2015-01" db="EMBL/GenBank/DDBJ databases">
        <title>Draft genome sequence of potential hydrocarbon metabolising strain of Rhodococcus rhodochrous.</title>
        <authorList>
            <person name="Aggarwal R.K."/>
            <person name="Dawar C."/>
        </authorList>
    </citation>
    <scope>NUCLEOTIDE SEQUENCE [LARGE SCALE GENOMIC DNA]</scope>
    <source>
        <strain evidence="3">KG-21</strain>
    </source>
</reference>
<comment type="caution">
    <text evidence="2">The sequence shown here is derived from an EMBL/GenBank/DDBJ whole genome shotgun (WGS) entry which is preliminary data.</text>
</comment>
<gene>
    <name evidence="2" type="ORF">Z051_18530</name>
</gene>
<dbReference type="PANTHER" id="PTHR43591:SF24">
    <property type="entry name" value="2-METHOXY-6-POLYPRENYL-1,4-BENZOQUINOL METHYLASE, MITOCHONDRIAL"/>
    <property type="match status" value="1"/>
</dbReference>
<sequence length="268" mass="28422">MTDHAADAWEIAEAYERYVGHWSRPVASKFLQWLPPGGAGAAWCDVGCGTGALAHAVLVAAEPARVVGVEPSEGFAAAARTAVDDPRFEVRPGTAAALPAGDGEFDHVVSGLVLNFLPDPLDGLAEMRRVTRSGGTIGGYVWDYAEGMEMIRAFWDAAVDLDETARDLDEGVRFPLCRPGPLHDLLASAGLTGVRIESLEIPTVFADFDDFWAPFLGGQGPAPGYCLSLPAGRRAELRAALDARLRRDGAGRIALTARAWAFHGSVPG</sequence>
<dbReference type="Proteomes" id="UP000037712">
    <property type="component" value="Unassembled WGS sequence"/>
</dbReference>
<dbReference type="Pfam" id="PF08241">
    <property type="entry name" value="Methyltransf_11"/>
    <property type="match status" value="1"/>
</dbReference>
<evidence type="ECO:0000313" key="2">
    <source>
        <dbReference type="EMBL" id="KOS54749.1"/>
    </source>
</evidence>
<evidence type="ECO:0000259" key="1">
    <source>
        <dbReference type="Pfam" id="PF08241"/>
    </source>
</evidence>
<proteinExistence type="predicted"/>
<dbReference type="GO" id="GO:0032259">
    <property type="term" value="P:methylation"/>
    <property type="evidence" value="ECO:0007669"/>
    <property type="project" value="UniProtKB-KW"/>
</dbReference>
<dbReference type="PANTHER" id="PTHR43591">
    <property type="entry name" value="METHYLTRANSFERASE"/>
    <property type="match status" value="1"/>
</dbReference>
<dbReference type="PATRIC" id="fig|1441923.3.peg.4043"/>
<dbReference type="RefSeq" id="WP_054373973.1">
    <property type="nucleotide sequence ID" value="NZ_AZYO01000057.1"/>
</dbReference>
<feature type="domain" description="Methyltransferase type 11" evidence="1">
    <location>
        <begin position="45"/>
        <end position="137"/>
    </location>
</feature>
<protein>
    <submittedName>
        <fullName evidence="2">Methyltransferase</fullName>
    </submittedName>
</protein>
<accession>A0A0M8PLP9</accession>
<evidence type="ECO:0000313" key="3">
    <source>
        <dbReference type="Proteomes" id="UP000037712"/>
    </source>
</evidence>
<dbReference type="GO" id="GO:0008757">
    <property type="term" value="F:S-adenosylmethionine-dependent methyltransferase activity"/>
    <property type="evidence" value="ECO:0007669"/>
    <property type="project" value="InterPro"/>
</dbReference>
<organism evidence="2 3">
    <name type="scientific">Rhodococcus rhodochrous KG-21</name>
    <dbReference type="NCBI Taxonomy" id="1441923"/>
    <lineage>
        <taxon>Bacteria</taxon>
        <taxon>Bacillati</taxon>
        <taxon>Actinomycetota</taxon>
        <taxon>Actinomycetes</taxon>
        <taxon>Mycobacteriales</taxon>
        <taxon>Nocardiaceae</taxon>
        <taxon>Rhodococcus</taxon>
    </lineage>
</organism>
<keyword evidence="2" id="KW-0489">Methyltransferase</keyword>
<name>A0A0M8PLP9_RHORH</name>
<keyword evidence="2" id="KW-0808">Transferase</keyword>
<dbReference type="InterPro" id="IPR029063">
    <property type="entry name" value="SAM-dependent_MTases_sf"/>
</dbReference>
<dbReference type="Gene3D" id="3.40.50.150">
    <property type="entry name" value="Vaccinia Virus protein VP39"/>
    <property type="match status" value="1"/>
</dbReference>
<dbReference type="EMBL" id="AZYO01000057">
    <property type="protein sequence ID" value="KOS54749.1"/>
    <property type="molecule type" value="Genomic_DNA"/>
</dbReference>
<dbReference type="CDD" id="cd02440">
    <property type="entry name" value="AdoMet_MTases"/>
    <property type="match status" value="1"/>
</dbReference>
<dbReference type="SUPFAM" id="SSF53335">
    <property type="entry name" value="S-adenosyl-L-methionine-dependent methyltransferases"/>
    <property type="match status" value="1"/>
</dbReference>
<dbReference type="InterPro" id="IPR013216">
    <property type="entry name" value="Methyltransf_11"/>
</dbReference>
<reference evidence="2 3" key="1">
    <citation type="journal article" date="2015" name="Genome Announc.">
        <title>Draft Genome Sequence of Rhodococcus rhodochrous Strain KG-21, a Soil Isolate from Oil Fields of Krishna-Godavari Basin, India.</title>
        <authorList>
            <person name="Dawar C."/>
            <person name="Aggarwal R.K."/>
        </authorList>
    </citation>
    <scope>NUCLEOTIDE SEQUENCE [LARGE SCALE GENOMIC DNA]</scope>
    <source>
        <strain evidence="2 3">KG-21</strain>
    </source>
</reference>